<dbReference type="InterPro" id="IPR023213">
    <property type="entry name" value="CAT-like_dom_sf"/>
</dbReference>
<feature type="domain" description="Lipoyl-binding" evidence="13">
    <location>
        <begin position="1"/>
        <end position="75"/>
    </location>
</feature>
<evidence type="ECO:0000259" key="14">
    <source>
        <dbReference type="PROSITE" id="PS51826"/>
    </source>
</evidence>
<comment type="function">
    <text evidence="1 11">E2 component of the 2-oxoglutarate dehydrogenase (OGDH) complex which catalyzes the second step in the conversion of 2-oxoglutarate to succinyl-CoA and CO(2).</text>
</comment>
<dbReference type="AlphaFoldDB" id="H5SNV4"/>
<dbReference type="NCBIfam" id="TIGR01347">
    <property type="entry name" value="sucB"/>
    <property type="match status" value="1"/>
</dbReference>
<evidence type="ECO:0000256" key="1">
    <source>
        <dbReference type="ARBA" id="ARBA00004052"/>
    </source>
</evidence>
<evidence type="ECO:0000256" key="7">
    <source>
        <dbReference type="ARBA" id="ARBA00022679"/>
    </source>
</evidence>
<comment type="cofactor">
    <cofactor evidence="11">
        <name>(R)-lipoate</name>
        <dbReference type="ChEBI" id="CHEBI:83088"/>
    </cofactor>
    <text evidence="11">Binds 1 lipoyl cofactor covalently.</text>
</comment>
<evidence type="ECO:0000256" key="11">
    <source>
        <dbReference type="RuleBase" id="RU361138"/>
    </source>
</evidence>
<feature type="domain" description="Peripheral subunit-binding (PSBD)" evidence="14">
    <location>
        <begin position="109"/>
        <end position="146"/>
    </location>
</feature>
<dbReference type="Pfam" id="PF00198">
    <property type="entry name" value="2-oxoacid_dh"/>
    <property type="match status" value="1"/>
</dbReference>
<dbReference type="SUPFAM" id="SSF47005">
    <property type="entry name" value="Peripheral subunit-binding domain of 2-oxo acid dehydrogenase complex"/>
    <property type="match status" value="1"/>
</dbReference>
<evidence type="ECO:0000256" key="3">
    <source>
        <dbReference type="ARBA" id="ARBA00007317"/>
    </source>
</evidence>
<sequence length="401" mass="43541">MIEIKVPSPGESITEVLLDKWHKPNGSWVEKDELIAEIQSDKAALEVYAESSGRLEILVEAGKQVPVGTVIARIDPGAEKPASPPAPLQESTPASTLQAASPSSDSSTRVMPAAARILEEKGVPTATVQGTGPGGRITKADALSATPAPPTPLKEPPETPPQPSPAPTDRTETRKKLTPIRQTIARRLLAAKNQTAMLTTFNEVDMSAILDLRKKYKETFQEKHGIGLGFMSFFTKACAKALLEFPEVNSQLHDDELVYFSYVDISVAVSTDRGLVVPVVRNAHLLSFAEIEKTIADLAARARQNKISIEEMQGGTFTITNGGVFGSLFSTPILNPPQTAILGMHKIQERPVSLQGQIVTRPMMYVALSYDHRVIDGKEAVSFLVRVKELLEDPIRLLLDL</sequence>
<keyword evidence="6 11" id="KW-0816">Tricarboxylic acid cycle</keyword>
<dbReference type="InterPro" id="IPR036625">
    <property type="entry name" value="E3-bd_dom_sf"/>
</dbReference>
<evidence type="ECO:0000256" key="8">
    <source>
        <dbReference type="ARBA" id="ARBA00022823"/>
    </source>
</evidence>
<dbReference type="GO" id="GO:0006099">
    <property type="term" value="P:tricarboxylic acid cycle"/>
    <property type="evidence" value="ECO:0007669"/>
    <property type="project" value="UniProtKB-UniRule"/>
</dbReference>
<dbReference type="PROSITE" id="PS51826">
    <property type="entry name" value="PSBD"/>
    <property type="match status" value="1"/>
</dbReference>
<dbReference type="SUPFAM" id="SSF52777">
    <property type="entry name" value="CoA-dependent acyltransferases"/>
    <property type="match status" value="1"/>
</dbReference>
<keyword evidence="9 11" id="KW-0012">Acyltransferase</keyword>
<evidence type="ECO:0000256" key="4">
    <source>
        <dbReference type="ARBA" id="ARBA00012945"/>
    </source>
</evidence>
<keyword evidence="7 11" id="KW-0808">Transferase</keyword>
<dbReference type="SUPFAM" id="SSF51230">
    <property type="entry name" value="Single hybrid motif"/>
    <property type="match status" value="1"/>
</dbReference>
<dbReference type="NCBIfam" id="NF004309">
    <property type="entry name" value="PRK05704.1"/>
    <property type="match status" value="1"/>
</dbReference>
<gene>
    <name evidence="15" type="ORF">HGMM_F52E02C23</name>
</gene>
<feature type="compositionally biased region" description="Polar residues" evidence="12">
    <location>
        <begin position="89"/>
        <end position="109"/>
    </location>
</feature>
<comment type="similarity">
    <text evidence="3 11">Belongs to the 2-oxoacid dehydrogenase family.</text>
</comment>
<evidence type="ECO:0000256" key="10">
    <source>
        <dbReference type="ARBA" id="ARBA00052761"/>
    </source>
</evidence>
<dbReference type="InterPro" id="IPR003016">
    <property type="entry name" value="2-oxoA_DH_lipoyl-BS"/>
</dbReference>
<reference evidence="15" key="2">
    <citation type="journal article" date="2012" name="PLoS ONE">
        <title>A Deeply Branching Thermophilic Bacterium with an Ancient Acetyl-CoA Pathway Dominates a Subsurface Ecosystem.</title>
        <authorList>
            <person name="Takami H."/>
            <person name="Noguchi H."/>
            <person name="Takaki Y."/>
            <person name="Uchiyama I."/>
            <person name="Toyoda A."/>
            <person name="Nishi S."/>
            <person name="Chee G.-J."/>
            <person name="Arai W."/>
            <person name="Nunoura T."/>
            <person name="Itoh T."/>
            <person name="Hattori M."/>
            <person name="Takai K."/>
        </authorList>
    </citation>
    <scope>NUCLEOTIDE SEQUENCE</scope>
</reference>
<dbReference type="FunFam" id="3.30.559.10:FF:000007">
    <property type="entry name" value="Dihydrolipoamide acetyltransferase component of pyruvate dehydrogenase complex"/>
    <property type="match status" value="1"/>
</dbReference>
<dbReference type="GO" id="GO:0004149">
    <property type="term" value="F:dihydrolipoyllysine-residue succinyltransferase activity"/>
    <property type="evidence" value="ECO:0007669"/>
    <property type="project" value="UniProtKB-UniRule"/>
</dbReference>
<name>H5SNV4_9BACT</name>
<keyword evidence="8 11" id="KW-0450">Lipoyl</keyword>
<dbReference type="GO" id="GO:0045252">
    <property type="term" value="C:oxoglutarate dehydrogenase complex"/>
    <property type="evidence" value="ECO:0007669"/>
    <property type="project" value="UniProtKB-UniRule"/>
</dbReference>
<accession>H5SNV4</accession>
<dbReference type="Gene3D" id="2.40.50.100">
    <property type="match status" value="1"/>
</dbReference>
<evidence type="ECO:0000256" key="2">
    <source>
        <dbReference type="ARBA" id="ARBA00005145"/>
    </source>
</evidence>
<comment type="pathway">
    <text evidence="2 11">Amino-acid degradation; L-lysine degradation via saccharopine pathway; glutaryl-CoA from L-lysine: step 6/6.</text>
</comment>
<dbReference type="PANTHER" id="PTHR43416">
    <property type="entry name" value="DIHYDROLIPOYLLYSINE-RESIDUE SUCCINYLTRANSFERASE COMPONENT OF 2-OXOGLUTARATE DEHYDROGENASE COMPLEX, MITOCHONDRIAL-RELATED"/>
    <property type="match status" value="1"/>
</dbReference>
<evidence type="ECO:0000256" key="9">
    <source>
        <dbReference type="ARBA" id="ARBA00023315"/>
    </source>
</evidence>
<evidence type="ECO:0000256" key="12">
    <source>
        <dbReference type="SAM" id="MobiDB-lite"/>
    </source>
</evidence>
<dbReference type="InterPro" id="IPR006255">
    <property type="entry name" value="SucB"/>
</dbReference>
<comment type="catalytic activity">
    <reaction evidence="10 11">
        <text>N(6)-[(R)-dihydrolipoyl]-L-lysyl-[protein] + succinyl-CoA = N(6)-[(R)-S(8)-succinyldihydrolipoyl]-L-lysyl-[protein] + CoA</text>
        <dbReference type="Rhea" id="RHEA:15213"/>
        <dbReference type="Rhea" id="RHEA-COMP:10475"/>
        <dbReference type="Rhea" id="RHEA-COMP:20092"/>
        <dbReference type="ChEBI" id="CHEBI:57287"/>
        <dbReference type="ChEBI" id="CHEBI:57292"/>
        <dbReference type="ChEBI" id="CHEBI:83100"/>
        <dbReference type="ChEBI" id="CHEBI:83120"/>
        <dbReference type="EC" id="2.3.1.61"/>
    </reaction>
</comment>
<feature type="region of interest" description="Disordered" evidence="12">
    <location>
        <begin position="76"/>
        <end position="175"/>
    </location>
</feature>
<protein>
    <recommendedName>
        <fullName evidence="5 11">Dihydrolipoyllysine-residue succinyltransferase component of 2-oxoglutarate dehydrogenase complex</fullName>
        <ecNumber evidence="4 11">2.3.1.61</ecNumber>
    </recommendedName>
    <alternativeName>
        <fullName evidence="11">2-oxoglutarate dehydrogenase complex component E2</fullName>
    </alternativeName>
</protein>
<evidence type="ECO:0000256" key="6">
    <source>
        <dbReference type="ARBA" id="ARBA00022532"/>
    </source>
</evidence>
<dbReference type="InterPro" id="IPR000089">
    <property type="entry name" value="Biotin_lipoyl"/>
</dbReference>
<dbReference type="PANTHER" id="PTHR43416:SF5">
    <property type="entry name" value="DIHYDROLIPOYLLYSINE-RESIDUE SUCCINYLTRANSFERASE COMPONENT OF 2-OXOGLUTARATE DEHYDROGENASE COMPLEX, MITOCHONDRIAL"/>
    <property type="match status" value="1"/>
</dbReference>
<dbReference type="InterPro" id="IPR050537">
    <property type="entry name" value="2-oxoacid_dehydrogenase"/>
</dbReference>
<dbReference type="Pfam" id="PF00364">
    <property type="entry name" value="Biotin_lipoyl"/>
    <property type="match status" value="1"/>
</dbReference>
<dbReference type="Gene3D" id="4.10.320.10">
    <property type="entry name" value="E3-binding domain"/>
    <property type="match status" value="1"/>
</dbReference>
<organism evidence="15">
    <name type="scientific">uncultured Bacteroidota bacterium</name>
    <dbReference type="NCBI Taxonomy" id="152509"/>
    <lineage>
        <taxon>Bacteria</taxon>
        <taxon>Pseudomonadati</taxon>
        <taxon>Bacteroidota</taxon>
        <taxon>environmental samples</taxon>
    </lineage>
</organism>
<dbReference type="EMBL" id="AP011785">
    <property type="protein sequence ID" value="BAL57840.1"/>
    <property type="molecule type" value="Genomic_DNA"/>
</dbReference>
<dbReference type="UniPathway" id="UPA00868">
    <property type="reaction ID" value="UER00840"/>
</dbReference>
<dbReference type="PROSITE" id="PS50968">
    <property type="entry name" value="BIOTINYL_LIPOYL"/>
    <property type="match status" value="1"/>
</dbReference>
<evidence type="ECO:0000256" key="5">
    <source>
        <dbReference type="ARBA" id="ARBA00019511"/>
    </source>
</evidence>
<proteinExistence type="inferred from homology"/>
<dbReference type="Pfam" id="PF02817">
    <property type="entry name" value="E3_binding"/>
    <property type="match status" value="1"/>
</dbReference>
<reference evidence="15" key="1">
    <citation type="journal article" date="2005" name="Environ. Microbiol.">
        <title>Genetic and functional properties of uncultivated thermophilic crenarchaeotes from a subsurface gold mine as revealed by analysis of genome fragments.</title>
        <authorList>
            <person name="Nunoura T."/>
            <person name="Hirayama H."/>
            <person name="Takami H."/>
            <person name="Oida H."/>
            <person name="Nishi S."/>
            <person name="Shimamura S."/>
            <person name="Suzuki Y."/>
            <person name="Inagaki F."/>
            <person name="Takai K."/>
            <person name="Nealson K.H."/>
            <person name="Horikoshi K."/>
        </authorList>
    </citation>
    <scope>NUCLEOTIDE SEQUENCE</scope>
</reference>
<dbReference type="EC" id="2.3.1.61" evidence="4 11"/>
<dbReference type="PROSITE" id="PS00189">
    <property type="entry name" value="LIPOYL"/>
    <property type="match status" value="1"/>
</dbReference>
<dbReference type="InterPro" id="IPR004167">
    <property type="entry name" value="PSBD"/>
</dbReference>
<dbReference type="GO" id="GO:0005829">
    <property type="term" value="C:cytosol"/>
    <property type="evidence" value="ECO:0007669"/>
    <property type="project" value="TreeGrafter"/>
</dbReference>
<dbReference type="InterPro" id="IPR001078">
    <property type="entry name" value="2-oxoacid_DH_actylTfrase"/>
</dbReference>
<dbReference type="CDD" id="cd06849">
    <property type="entry name" value="lipoyl_domain"/>
    <property type="match status" value="1"/>
</dbReference>
<feature type="compositionally biased region" description="Pro residues" evidence="12">
    <location>
        <begin position="147"/>
        <end position="166"/>
    </location>
</feature>
<evidence type="ECO:0000313" key="15">
    <source>
        <dbReference type="EMBL" id="BAL57840.1"/>
    </source>
</evidence>
<dbReference type="GO" id="GO:0033512">
    <property type="term" value="P:L-lysine catabolic process to acetyl-CoA via saccharopine"/>
    <property type="evidence" value="ECO:0007669"/>
    <property type="project" value="UniProtKB-UniRule"/>
</dbReference>
<dbReference type="Gene3D" id="3.30.559.10">
    <property type="entry name" value="Chloramphenicol acetyltransferase-like domain"/>
    <property type="match status" value="1"/>
</dbReference>
<dbReference type="InterPro" id="IPR011053">
    <property type="entry name" value="Single_hybrid_motif"/>
</dbReference>
<evidence type="ECO:0000259" key="13">
    <source>
        <dbReference type="PROSITE" id="PS50968"/>
    </source>
</evidence>